<dbReference type="EMBL" id="JABFOF010000001">
    <property type="protein sequence ID" value="KAG2408926.1"/>
    <property type="molecule type" value="Genomic_DNA"/>
</dbReference>
<accession>A0A8T0LA61</accession>
<dbReference type="GO" id="GO:0005737">
    <property type="term" value="C:cytoplasm"/>
    <property type="evidence" value="ECO:0007669"/>
    <property type="project" value="TreeGrafter"/>
</dbReference>
<dbReference type="InterPro" id="IPR001193">
    <property type="entry name" value="MBTPS2"/>
</dbReference>
<proteinExistence type="predicted"/>
<reference evidence="2 3" key="1">
    <citation type="submission" date="2020-05" db="EMBL/GenBank/DDBJ databases">
        <title>Vigna angularis (adzuki bean) Var. LongXiaoDou No. 4 denovo assembly.</title>
        <authorList>
            <person name="Xiang H."/>
        </authorList>
    </citation>
    <scope>NUCLEOTIDE SEQUENCE [LARGE SCALE GENOMIC DNA]</scope>
    <source>
        <tissue evidence="2">Leaf</tissue>
    </source>
</reference>
<dbReference type="AlphaFoldDB" id="A0A8T0LA61"/>
<keyword evidence="1" id="KW-0812">Transmembrane</keyword>
<dbReference type="PANTHER" id="PTHR13325">
    <property type="entry name" value="PROTEASE M50 MEMBRANE-BOUND TRANSCRIPTION FACTOR SITE 2 PROTEASE"/>
    <property type="match status" value="1"/>
</dbReference>
<dbReference type="GO" id="GO:0031293">
    <property type="term" value="P:membrane protein intracellular domain proteolysis"/>
    <property type="evidence" value="ECO:0007669"/>
    <property type="project" value="TreeGrafter"/>
</dbReference>
<keyword evidence="1" id="KW-1133">Transmembrane helix</keyword>
<sequence>MEEVEGRRIRRFVPQRLSRRRLLPLHTIATTKSPHLTYLYFSWVADTPGFSKYGSQLGLALASLRYLEFLCTEHVQILLWELARTLQLLGGGIKLGNFASTWLFGLPPLVPGLSLSLADVGYACVSTIISVSVHEFGHAVAATSSEGIQIEYIAIFIAILFPGALVAYELFQTVPYWTGLRVYSAGIWHNAVVS</sequence>
<evidence type="ECO:0000256" key="1">
    <source>
        <dbReference type="SAM" id="Phobius"/>
    </source>
</evidence>
<gene>
    <name evidence="2" type="ORF">HKW66_Vig0037480</name>
</gene>
<dbReference type="PANTHER" id="PTHR13325:SF3">
    <property type="entry name" value="MEMBRANE-BOUND TRANSCRIPTION FACTOR SITE-2 PROTEASE"/>
    <property type="match status" value="1"/>
</dbReference>
<dbReference type="GO" id="GO:0016020">
    <property type="term" value="C:membrane"/>
    <property type="evidence" value="ECO:0007669"/>
    <property type="project" value="InterPro"/>
</dbReference>
<dbReference type="GO" id="GO:1905897">
    <property type="term" value="P:regulation of response to endoplasmic reticulum stress"/>
    <property type="evidence" value="ECO:0007669"/>
    <property type="project" value="TreeGrafter"/>
</dbReference>
<evidence type="ECO:0000313" key="2">
    <source>
        <dbReference type="EMBL" id="KAG2408926.1"/>
    </source>
</evidence>
<protein>
    <submittedName>
        <fullName evidence="2">Membrane-bound transcription factor site-2 protease-like protein</fullName>
    </submittedName>
</protein>
<keyword evidence="1" id="KW-0472">Membrane</keyword>
<keyword evidence="2" id="KW-0645">Protease</keyword>
<keyword evidence="2" id="KW-0378">Hydrolase</keyword>
<comment type="caution">
    <text evidence="2">The sequence shown here is derived from an EMBL/GenBank/DDBJ whole genome shotgun (WGS) entry which is preliminary data.</text>
</comment>
<dbReference type="Proteomes" id="UP000743370">
    <property type="component" value="Unassembled WGS sequence"/>
</dbReference>
<evidence type="ECO:0000313" key="3">
    <source>
        <dbReference type="Proteomes" id="UP000743370"/>
    </source>
</evidence>
<dbReference type="GO" id="GO:0004222">
    <property type="term" value="F:metalloendopeptidase activity"/>
    <property type="evidence" value="ECO:0007669"/>
    <property type="project" value="InterPro"/>
</dbReference>
<organism evidence="2 3">
    <name type="scientific">Phaseolus angularis</name>
    <name type="common">Azuki bean</name>
    <name type="synonym">Vigna angularis</name>
    <dbReference type="NCBI Taxonomy" id="3914"/>
    <lineage>
        <taxon>Eukaryota</taxon>
        <taxon>Viridiplantae</taxon>
        <taxon>Streptophyta</taxon>
        <taxon>Embryophyta</taxon>
        <taxon>Tracheophyta</taxon>
        <taxon>Spermatophyta</taxon>
        <taxon>Magnoliopsida</taxon>
        <taxon>eudicotyledons</taxon>
        <taxon>Gunneridae</taxon>
        <taxon>Pentapetalae</taxon>
        <taxon>rosids</taxon>
        <taxon>fabids</taxon>
        <taxon>Fabales</taxon>
        <taxon>Fabaceae</taxon>
        <taxon>Papilionoideae</taxon>
        <taxon>50 kb inversion clade</taxon>
        <taxon>NPAAA clade</taxon>
        <taxon>indigoferoid/millettioid clade</taxon>
        <taxon>Phaseoleae</taxon>
        <taxon>Vigna</taxon>
    </lineage>
</organism>
<feature type="transmembrane region" description="Helical" evidence="1">
    <location>
        <begin position="152"/>
        <end position="171"/>
    </location>
</feature>
<name>A0A8T0LA61_PHAAN</name>